<dbReference type="EMBL" id="VOEJ01000001">
    <property type="protein sequence ID" value="TWR31624.1"/>
    <property type="molecule type" value="Genomic_DNA"/>
</dbReference>
<feature type="chain" id="PRO_5021920759" description="Lipocalin-like domain-containing protein" evidence="1">
    <location>
        <begin position="22"/>
        <end position="254"/>
    </location>
</feature>
<feature type="signal peptide" evidence="1">
    <location>
        <begin position="1"/>
        <end position="21"/>
    </location>
</feature>
<dbReference type="Proteomes" id="UP000320042">
    <property type="component" value="Unassembled WGS sequence"/>
</dbReference>
<reference evidence="2 3" key="1">
    <citation type="submission" date="2019-07" db="EMBL/GenBank/DDBJ databases">
        <authorList>
            <person name="Kim J."/>
        </authorList>
    </citation>
    <scope>NUCLEOTIDE SEQUENCE [LARGE SCALE GENOMIC DNA]</scope>
    <source>
        <strain evidence="3">dk17</strain>
    </source>
</reference>
<evidence type="ECO:0008006" key="4">
    <source>
        <dbReference type="Google" id="ProtNLM"/>
    </source>
</evidence>
<keyword evidence="3" id="KW-1185">Reference proteome</keyword>
<dbReference type="OrthoDB" id="797125at2"/>
<accession>A0A563UJS5</accession>
<evidence type="ECO:0000313" key="3">
    <source>
        <dbReference type="Proteomes" id="UP000320042"/>
    </source>
</evidence>
<name>A0A563UJS5_9SPHI</name>
<protein>
    <recommendedName>
        <fullName evidence="4">Lipocalin-like domain-containing protein</fullName>
    </recommendedName>
</protein>
<sequence length="254" mass="26748">MTNKLKSIKILSVLVSAVVLYSSCSKETTSKLPSDNAALSGKIAVGLYQSMVGSANGFASAAGKANGTSTNGRLQISSYTCGQVVDRDVESTTNEGDTVKSTFSIKGKMVINCTKDTISGYTSNTVTKNFGFNSTQTFDRTINENYTVKLLAKLNAKLGVDGSQVSVIKSASKKTPTDAIDQTNTFTIKGFVIDTTGPVDITSGTADFISEGTNDGRIFSFKGTITFLGDRKAEVAFDGKVVSVDLLTGKTTVK</sequence>
<proteinExistence type="predicted"/>
<keyword evidence="1" id="KW-0732">Signal</keyword>
<evidence type="ECO:0000313" key="2">
    <source>
        <dbReference type="EMBL" id="TWR31624.1"/>
    </source>
</evidence>
<comment type="caution">
    <text evidence="2">The sequence shown here is derived from an EMBL/GenBank/DDBJ whole genome shotgun (WGS) entry which is preliminary data.</text>
</comment>
<dbReference type="RefSeq" id="WP_146380522.1">
    <property type="nucleotide sequence ID" value="NZ_VOEJ01000001.1"/>
</dbReference>
<dbReference type="AlphaFoldDB" id="A0A563UJS5"/>
<gene>
    <name evidence="2" type="ORF">FPZ43_03895</name>
</gene>
<organism evidence="2 3">
    <name type="scientific">Mucilaginibacter pallidiroseus</name>
    <dbReference type="NCBI Taxonomy" id="2599295"/>
    <lineage>
        <taxon>Bacteria</taxon>
        <taxon>Pseudomonadati</taxon>
        <taxon>Bacteroidota</taxon>
        <taxon>Sphingobacteriia</taxon>
        <taxon>Sphingobacteriales</taxon>
        <taxon>Sphingobacteriaceae</taxon>
        <taxon>Mucilaginibacter</taxon>
    </lineage>
</organism>
<evidence type="ECO:0000256" key="1">
    <source>
        <dbReference type="SAM" id="SignalP"/>
    </source>
</evidence>